<dbReference type="PANTHER" id="PTHR24347">
    <property type="entry name" value="SERINE/THREONINE-PROTEIN KINASE"/>
    <property type="match status" value="1"/>
</dbReference>
<evidence type="ECO:0000256" key="6">
    <source>
        <dbReference type="PROSITE-ProRule" id="PRU10141"/>
    </source>
</evidence>
<dbReference type="InterPro" id="IPR000253">
    <property type="entry name" value="FHA_dom"/>
</dbReference>
<dbReference type="InterPro" id="IPR008984">
    <property type="entry name" value="SMAD_FHA_dom_sf"/>
</dbReference>
<dbReference type="PROSITE" id="PS00107">
    <property type="entry name" value="PROTEIN_KINASE_ATP"/>
    <property type="match status" value="1"/>
</dbReference>
<dbReference type="Gene3D" id="1.10.10.10">
    <property type="entry name" value="Winged helix-like DNA-binding domain superfamily/Winged helix DNA-binding domain"/>
    <property type="match status" value="1"/>
</dbReference>
<dbReference type="PROSITE" id="PS00108">
    <property type="entry name" value="PROTEIN_KINASE_ST"/>
    <property type="match status" value="1"/>
</dbReference>
<dbReference type="FunFam" id="1.10.510.10:FF:000571">
    <property type="entry name" value="Maternal embryonic leucine zipper kinase"/>
    <property type="match status" value="1"/>
</dbReference>
<dbReference type="STRING" id="461836.A0A0L0DN35"/>
<dbReference type="Pfam" id="PF00538">
    <property type="entry name" value="Linker_histone"/>
    <property type="match status" value="1"/>
</dbReference>
<dbReference type="OMA" id="MLCAVQY"/>
<dbReference type="Proteomes" id="UP000054408">
    <property type="component" value="Unassembled WGS sequence"/>
</dbReference>
<gene>
    <name evidence="10" type="ORF">AMSG_08943</name>
</gene>
<dbReference type="InterPro" id="IPR036388">
    <property type="entry name" value="WH-like_DNA-bd_sf"/>
</dbReference>
<keyword evidence="11" id="KW-1185">Reference proteome</keyword>
<dbReference type="PROSITE" id="PS50006">
    <property type="entry name" value="FHA_DOMAIN"/>
    <property type="match status" value="1"/>
</dbReference>
<evidence type="ECO:0000256" key="4">
    <source>
        <dbReference type="ARBA" id="ARBA00022777"/>
    </source>
</evidence>
<dbReference type="InterPro" id="IPR005818">
    <property type="entry name" value="Histone_H1/H5_H15"/>
</dbReference>
<proteinExistence type="predicted"/>
<dbReference type="SMART" id="SM00220">
    <property type="entry name" value="S_TKc"/>
    <property type="match status" value="1"/>
</dbReference>
<reference evidence="10 11" key="1">
    <citation type="submission" date="2010-05" db="EMBL/GenBank/DDBJ databases">
        <title>The Genome Sequence of Thecamonas trahens ATCC 50062.</title>
        <authorList>
            <consortium name="The Broad Institute Genome Sequencing Platform"/>
            <person name="Russ C."/>
            <person name="Cuomo C."/>
            <person name="Shea T."/>
            <person name="Young S.K."/>
            <person name="Zeng Q."/>
            <person name="Koehrsen M."/>
            <person name="Haas B."/>
            <person name="Borodovsky M."/>
            <person name="Guigo R."/>
            <person name="Alvarado L."/>
            <person name="Berlin A."/>
            <person name="Bochicchio J."/>
            <person name="Borenstein D."/>
            <person name="Chapman S."/>
            <person name="Chen Z."/>
            <person name="Freedman E."/>
            <person name="Gellesch M."/>
            <person name="Goldberg J."/>
            <person name="Griggs A."/>
            <person name="Gujja S."/>
            <person name="Heilman E."/>
            <person name="Heiman D."/>
            <person name="Hepburn T."/>
            <person name="Howarth C."/>
            <person name="Jen D."/>
            <person name="Larson L."/>
            <person name="Mehta T."/>
            <person name="Park D."/>
            <person name="Pearson M."/>
            <person name="Roberts A."/>
            <person name="Saif S."/>
            <person name="Shenoy N."/>
            <person name="Sisk P."/>
            <person name="Stolte C."/>
            <person name="Sykes S."/>
            <person name="Thomson T."/>
            <person name="Walk T."/>
            <person name="White J."/>
            <person name="Yandava C."/>
            <person name="Burger G."/>
            <person name="Gray M.W."/>
            <person name="Holland P.W.H."/>
            <person name="King N."/>
            <person name="Lang F.B.F."/>
            <person name="Roger A.J."/>
            <person name="Ruiz-Trillo I."/>
            <person name="Lander E."/>
            <person name="Nusbaum C."/>
        </authorList>
    </citation>
    <scope>NUCLEOTIDE SEQUENCE [LARGE SCALE GENOMIC DNA]</scope>
    <source>
        <strain evidence="10 11">ATCC 50062</strain>
    </source>
</reference>
<dbReference type="SUPFAM" id="SSF49879">
    <property type="entry name" value="SMAD/FHA domain"/>
    <property type="match status" value="1"/>
</dbReference>
<dbReference type="CDD" id="cd05117">
    <property type="entry name" value="STKc_CAMK"/>
    <property type="match status" value="1"/>
</dbReference>
<dbReference type="RefSeq" id="XP_013754471.1">
    <property type="nucleotide sequence ID" value="XM_013899017.1"/>
</dbReference>
<keyword evidence="2" id="KW-0808">Transferase</keyword>
<organism evidence="10 11">
    <name type="scientific">Thecamonas trahens ATCC 50062</name>
    <dbReference type="NCBI Taxonomy" id="461836"/>
    <lineage>
        <taxon>Eukaryota</taxon>
        <taxon>Apusozoa</taxon>
        <taxon>Apusomonadida</taxon>
        <taxon>Apusomonadidae</taxon>
        <taxon>Thecamonas</taxon>
    </lineage>
</organism>
<evidence type="ECO:0000259" key="8">
    <source>
        <dbReference type="PROSITE" id="PS50011"/>
    </source>
</evidence>
<protein>
    <submittedName>
        <fullName evidence="10">CAMK/RAD53 protein kinase</fullName>
    </submittedName>
</protein>
<feature type="binding site" evidence="6">
    <location>
        <position position="177"/>
    </location>
    <ligand>
        <name>ATP</name>
        <dbReference type="ChEBI" id="CHEBI:30616"/>
    </ligand>
</feature>
<evidence type="ECO:0000256" key="1">
    <source>
        <dbReference type="ARBA" id="ARBA00022527"/>
    </source>
</evidence>
<evidence type="ECO:0000256" key="5">
    <source>
        <dbReference type="ARBA" id="ARBA00022840"/>
    </source>
</evidence>
<dbReference type="FunFam" id="3.30.200.20:FF:000003">
    <property type="entry name" value="Non-specific serine/threonine protein kinase"/>
    <property type="match status" value="1"/>
</dbReference>
<dbReference type="InterPro" id="IPR011009">
    <property type="entry name" value="Kinase-like_dom_sf"/>
</dbReference>
<keyword evidence="4 10" id="KW-0418">Kinase</keyword>
<dbReference type="SMART" id="SM00240">
    <property type="entry name" value="FHA"/>
    <property type="match status" value="1"/>
</dbReference>
<dbReference type="OrthoDB" id="407410at2759"/>
<evidence type="ECO:0000313" key="11">
    <source>
        <dbReference type="Proteomes" id="UP000054408"/>
    </source>
</evidence>
<evidence type="ECO:0000256" key="2">
    <source>
        <dbReference type="ARBA" id="ARBA00022679"/>
    </source>
</evidence>
<feature type="domain" description="Protein kinase" evidence="8">
    <location>
        <begin position="148"/>
        <end position="408"/>
    </location>
</feature>
<dbReference type="SUPFAM" id="SSF46785">
    <property type="entry name" value="Winged helix' DNA-binding domain"/>
    <property type="match status" value="1"/>
</dbReference>
<dbReference type="GO" id="GO:0005524">
    <property type="term" value="F:ATP binding"/>
    <property type="evidence" value="ECO:0007669"/>
    <property type="project" value="UniProtKB-UniRule"/>
</dbReference>
<accession>A0A0L0DN35</accession>
<dbReference type="Gene3D" id="1.10.510.10">
    <property type="entry name" value="Transferase(Phosphotransferase) domain 1"/>
    <property type="match status" value="1"/>
</dbReference>
<name>A0A0L0DN35_THETB</name>
<keyword evidence="1" id="KW-0723">Serine/threonine-protein kinase</keyword>
<evidence type="ECO:0000259" key="7">
    <source>
        <dbReference type="PROSITE" id="PS50006"/>
    </source>
</evidence>
<sequence>MADAAATLEYDEADVAMDVEGGSGGATGAWGQLHSLNHAYPSIDLTDGEVTFGRASICTHQFDVNLISGTHCKLHKDPTGAVIVEDKSSNGTFINGKKIGRNKTALIKQGDRLQFLLKQKNMEPIEYVFKLVAGSVDAGTHSFVEERYDLERVLGKGNFAEVRLGLSRRSGEKYAVKIVDKTKFLSLQQRAGALLDEVNILKFLSHPNIVSLEETFETEKHLYLVLELVSGGELFDVIVNAERLSEALSRKLFVQMLDAVAYLHEQGIAHRDLKPENILIGEGDVVKISDFGLSRITSKSSVMGTVCGTPQYLAPEILKSKEHNDGYNVAVDMWSLGVILYVMLSGMLPFDDNLPMSVFEQIQRGLYSFPDTFWSSVSESAKDLCRRLMQVEPSARWTAKQARAHPWCVDKSLTATPIPIADTFASVRTEPVPRYRGHATLRVMIKAAIMELAEPRGSAPDDIAAFVSANYADAETTGDALKPKLDGLVADGVLAAAAGGKYKLKMGKRSRGRRR</sequence>
<dbReference type="eggNOG" id="KOG0615">
    <property type="taxonomic scope" value="Eukaryota"/>
</dbReference>
<dbReference type="InterPro" id="IPR036390">
    <property type="entry name" value="WH_DNA-bd_sf"/>
</dbReference>
<dbReference type="AlphaFoldDB" id="A0A0L0DN35"/>
<keyword evidence="3 6" id="KW-0547">Nucleotide-binding</keyword>
<feature type="domain" description="FHA" evidence="7">
    <location>
        <begin position="50"/>
        <end position="99"/>
    </location>
</feature>
<dbReference type="InterPro" id="IPR017441">
    <property type="entry name" value="Protein_kinase_ATP_BS"/>
</dbReference>
<dbReference type="PROSITE" id="PS51504">
    <property type="entry name" value="H15"/>
    <property type="match status" value="1"/>
</dbReference>
<keyword evidence="5 6" id="KW-0067">ATP-binding</keyword>
<dbReference type="InterPro" id="IPR000719">
    <property type="entry name" value="Prot_kinase_dom"/>
</dbReference>
<dbReference type="GeneID" id="25567518"/>
<dbReference type="EMBL" id="GL349481">
    <property type="protein sequence ID" value="KNC53436.1"/>
    <property type="molecule type" value="Genomic_DNA"/>
</dbReference>
<evidence type="ECO:0000259" key="9">
    <source>
        <dbReference type="PROSITE" id="PS51504"/>
    </source>
</evidence>
<dbReference type="PROSITE" id="PS50011">
    <property type="entry name" value="PROTEIN_KINASE_DOM"/>
    <property type="match status" value="1"/>
</dbReference>
<dbReference type="GO" id="GO:0006357">
    <property type="term" value="P:regulation of transcription by RNA polymerase II"/>
    <property type="evidence" value="ECO:0007669"/>
    <property type="project" value="UniProtKB-ARBA"/>
</dbReference>
<dbReference type="SUPFAM" id="SSF56112">
    <property type="entry name" value="Protein kinase-like (PK-like)"/>
    <property type="match status" value="1"/>
</dbReference>
<dbReference type="Gene3D" id="2.60.200.20">
    <property type="match status" value="1"/>
</dbReference>
<feature type="domain" description="H15" evidence="9">
    <location>
        <begin position="437"/>
        <end position="506"/>
    </location>
</feature>
<dbReference type="Pfam" id="PF00069">
    <property type="entry name" value="Pkinase"/>
    <property type="match status" value="1"/>
</dbReference>
<dbReference type="InterPro" id="IPR008271">
    <property type="entry name" value="Ser/Thr_kinase_AS"/>
</dbReference>
<dbReference type="GO" id="GO:0003677">
    <property type="term" value="F:DNA binding"/>
    <property type="evidence" value="ECO:0007669"/>
    <property type="project" value="InterPro"/>
</dbReference>
<dbReference type="GO" id="GO:0006334">
    <property type="term" value="P:nucleosome assembly"/>
    <property type="evidence" value="ECO:0007669"/>
    <property type="project" value="InterPro"/>
</dbReference>
<dbReference type="GO" id="GO:0004674">
    <property type="term" value="F:protein serine/threonine kinase activity"/>
    <property type="evidence" value="ECO:0007669"/>
    <property type="project" value="UniProtKB-KW"/>
</dbReference>
<evidence type="ECO:0000256" key="3">
    <source>
        <dbReference type="ARBA" id="ARBA00022741"/>
    </source>
</evidence>
<evidence type="ECO:0000313" key="10">
    <source>
        <dbReference type="EMBL" id="KNC53436.1"/>
    </source>
</evidence>
<dbReference type="Pfam" id="PF00498">
    <property type="entry name" value="FHA"/>
    <property type="match status" value="1"/>
</dbReference>
<dbReference type="GO" id="GO:0000786">
    <property type="term" value="C:nucleosome"/>
    <property type="evidence" value="ECO:0007669"/>
    <property type="project" value="InterPro"/>
</dbReference>